<feature type="domain" description="FHA" evidence="1">
    <location>
        <begin position="44"/>
        <end position="98"/>
    </location>
</feature>
<reference evidence="2 3" key="1">
    <citation type="submission" date="2014-04" db="EMBL/GenBank/DDBJ databases">
        <authorList>
            <consortium name="DOE Joint Genome Institute"/>
            <person name="Kuo A."/>
            <person name="Girlanda M."/>
            <person name="Perotto S."/>
            <person name="Kohler A."/>
            <person name="Nagy L.G."/>
            <person name="Floudas D."/>
            <person name="Copeland A."/>
            <person name="Barry K.W."/>
            <person name="Cichocki N."/>
            <person name="Veneault-Fourrey C."/>
            <person name="LaButti K."/>
            <person name="Lindquist E.A."/>
            <person name="Lipzen A."/>
            <person name="Lundell T."/>
            <person name="Morin E."/>
            <person name="Murat C."/>
            <person name="Sun H."/>
            <person name="Tunlid A."/>
            <person name="Henrissat B."/>
            <person name="Grigoriev I.V."/>
            <person name="Hibbett D.S."/>
            <person name="Martin F."/>
            <person name="Nordberg H.P."/>
            <person name="Cantor M.N."/>
            <person name="Hua S.X."/>
        </authorList>
    </citation>
    <scope>NUCLEOTIDE SEQUENCE [LARGE SCALE GENOMIC DNA]</scope>
    <source>
        <strain evidence="2 3">MUT 4182</strain>
    </source>
</reference>
<dbReference type="InterPro" id="IPR000253">
    <property type="entry name" value="FHA_dom"/>
</dbReference>
<dbReference type="Gene3D" id="2.60.200.20">
    <property type="match status" value="1"/>
</dbReference>
<reference evidence="3" key="2">
    <citation type="submission" date="2015-01" db="EMBL/GenBank/DDBJ databases">
        <title>Evolutionary Origins and Diversification of the Mycorrhizal Mutualists.</title>
        <authorList>
            <consortium name="DOE Joint Genome Institute"/>
            <consortium name="Mycorrhizal Genomics Consortium"/>
            <person name="Kohler A."/>
            <person name="Kuo A."/>
            <person name="Nagy L.G."/>
            <person name="Floudas D."/>
            <person name="Copeland A."/>
            <person name="Barry K.W."/>
            <person name="Cichocki N."/>
            <person name="Veneault-Fourrey C."/>
            <person name="LaButti K."/>
            <person name="Lindquist E.A."/>
            <person name="Lipzen A."/>
            <person name="Lundell T."/>
            <person name="Morin E."/>
            <person name="Murat C."/>
            <person name="Riley R."/>
            <person name="Ohm R."/>
            <person name="Sun H."/>
            <person name="Tunlid A."/>
            <person name="Henrissat B."/>
            <person name="Grigoriev I.V."/>
            <person name="Hibbett D.S."/>
            <person name="Martin F."/>
        </authorList>
    </citation>
    <scope>NUCLEOTIDE SEQUENCE [LARGE SCALE GENOMIC DNA]</scope>
    <source>
        <strain evidence="3">MUT 4182</strain>
    </source>
</reference>
<name>A0A0C3PN77_9AGAM</name>
<dbReference type="PANTHER" id="PTHR23308">
    <property type="entry name" value="NUCLEAR INHIBITOR OF PROTEIN PHOSPHATASE-1"/>
    <property type="match status" value="1"/>
</dbReference>
<dbReference type="HOGENOM" id="CLU_1817228_0_0_1"/>
<dbReference type="OrthoDB" id="687730at2759"/>
<protein>
    <recommendedName>
        <fullName evidence="1">FHA domain-containing protein</fullName>
    </recommendedName>
</protein>
<dbReference type="InterPro" id="IPR050923">
    <property type="entry name" value="Cell_Proc_Reg/RNA_Proc"/>
</dbReference>
<dbReference type="SUPFAM" id="SSF49879">
    <property type="entry name" value="SMAD/FHA domain"/>
    <property type="match status" value="1"/>
</dbReference>
<evidence type="ECO:0000313" key="2">
    <source>
        <dbReference type="EMBL" id="KIO15840.1"/>
    </source>
</evidence>
<dbReference type="PROSITE" id="PS50006">
    <property type="entry name" value="FHA_DOMAIN"/>
    <property type="match status" value="1"/>
</dbReference>
<evidence type="ECO:0000259" key="1">
    <source>
        <dbReference type="PROSITE" id="PS50006"/>
    </source>
</evidence>
<dbReference type="SMART" id="SM00240">
    <property type="entry name" value="FHA"/>
    <property type="match status" value="1"/>
</dbReference>
<dbReference type="Proteomes" id="UP000054248">
    <property type="component" value="Unassembled WGS sequence"/>
</dbReference>
<organism evidence="2 3">
    <name type="scientific">Tulasnella calospora MUT 4182</name>
    <dbReference type="NCBI Taxonomy" id="1051891"/>
    <lineage>
        <taxon>Eukaryota</taxon>
        <taxon>Fungi</taxon>
        <taxon>Dikarya</taxon>
        <taxon>Basidiomycota</taxon>
        <taxon>Agaricomycotina</taxon>
        <taxon>Agaricomycetes</taxon>
        <taxon>Cantharellales</taxon>
        <taxon>Tulasnellaceae</taxon>
        <taxon>Tulasnella</taxon>
    </lineage>
</organism>
<dbReference type="InterPro" id="IPR008984">
    <property type="entry name" value="SMAD_FHA_dom_sf"/>
</dbReference>
<sequence length="142" mass="16324">MFSLRYPTGSFSEYRLKDYWGSIVPTNPYVGLDRIDLKVKRRTCILGRSSDVDIQFHNPKISKHHCELQLEITEEGAYHVTLRDLNSTNGTFLNGVRLARGQSVRIYDGDIFSLAERIEDHFSQEDDISFTFSTLLDTTEGE</sequence>
<gene>
    <name evidence="2" type="ORF">M407DRAFT_247147</name>
</gene>
<keyword evidence="3" id="KW-1185">Reference proteome</keyword>
<dbReference type="EMBL" id="KN823791">
    <property type="protein sequence ID" value="KIO15840.1"/>
    <property type="molecule type" value="Genomic_DNA"/>
</dbReference>
<dbReference type="AlphaFoldDB" id="A0A0C3PN77"/>
<dbReference type="Pfam" id="PF00498">
    <property type="entry name" value="FHA"/>
    <property type="match status" value="1"/>
</dbReference>
<dbReference type="CDD" id="cd00060">
    <property type="entry name" value="FHA"/>
    <property type="match status" value="1"/>
</dbReference>
<accession>A0A0C3PN77</accession>
<evidence type="ECO:0000313" key="3">
    <source>
        <dbReference type="Proteomes" id="UP000054248"/>
    </source>
</evidence>
<proteinExistence type="predicted"/>